<dbReference type="AlphaFoldDB" id="A0A4R4PEM1"/>
<sequence length="86" mass="8796">MTATTLTTVLQAMALTLVGVLAVGTVLVRDPLRQVVVFSLFGLSLVMAFATLMAPDVAIAEVAVSSIGVPMVLLPVIYLTHGGGKG</sequence>
<evidence type="ECO:0000256" key="3">
    <source>
        <dbReference type="ARBA" id="ARBA00022692"/>
    </source>
</evidence>
<dbReference type="OrthoDB" id="3483637at2"/>
<protein>
    <submittedName>
        <fullName evidence="8">DUF4040 domain-containing protein</fullName>
    </submittedName>
</protein>
<keyword evidence="3 6" id="KW-0812">Transmembrane</keyword>
<feature type="transmembrane region" description="Helical" evidence="6">
    <location>
        <begin position="6"/>
        <end position="28"/>
    </location>
</feature>
<keyword evidence="2" id="KW-1003">Cell membrane</keyword>
<gene>
    <name evidence="8" type="ORF">E1284_01040</name>
</gene>
<dbReference type="GO" id="GO:0005886">
    <property type="term" value="C:plasma membrane"/>
    <property type="evidence" value="ECO:0007669"/>
    <property type="project" value="UniProtKB-SubCell"/>
</dbReference>
<organism evidence="8 9">
    <name type="scientific">Actinomadura bangladeshensis</name>
    <dbReference type="NCBI Taxonomy" id="453573"/>
    <lineage>
        <taxon>Bacteria</taxon>
        <taxon>Bacillati</taxon>
        <taxon>Actinomycetota</taxon>
        <taxon>Actinomycetes</taxon>
        <taxon>Streptosporangiales</taxon>
        <taxon>Thermomonosporaceae</taxon>
        <taxon>Actinomadura</taxon>
    </lineage>
</organism>
<evidence type="ECO:0000256" key="4">
    <source>
        <dbReference type="ARBA" id="ARBA00022989"/>
    </source>
</evidence>
<proteinExistence type="predicted"/>
<dbReference type="Proteomes" id="UP000295431">
    <property type="component" value="Unassembled WGS sequence"/>
</dbReference>
<feature type="domain" description="MrpA C-terminal/MbhD" evidence="7">
    <location>
        <begin position="17"/>
        <end position="80"/>
    </location>
</feature>
<dbReference type="EMBL" id="SMJW01000002">
    <property type="protein sequence ID" value="TDC20213.1"/>
    <property type="molecule type" value="Genomic_DNA"/>
</dbReference>
<evidence type="ECO:0000256" key="1">
    <source>
        <dbReference type="ARBA" id="ARBA00004651"/>
    </source>
</evidence>
<reference evidence="8 9" key="1">
    <citation type="submission" date="2019-03" db="EMBL/GenBank/DDBJ databases">
        <title>Draft genome sequences of novel Actinobacteria.</title>
        <authorList>
            <person name="Sahin N."/>
            <person name="Ay H."/>
            <person name="Saygin H."/>
        </authorList>
    </citation>
    <scope>NUCLEOTIDE SEQUENCE [LARGE SCALE GENOMIC DNA]</scope>
    <source>
        <strain evidence="8 9">DSM 45347</strain>
    </source>
</reference>
<keyword evidence="5 6" id="KW-0472">Membrane</keyword>
<accession>A0A4R4PEM1</accession>
<keyword evidence="4 6" id="KW-1133">Transmembrane helix</keyword>
<evidence type="ECO:0000259" key="7">
    <source>
        <dbReference type="Pfam" id="PF13244"/>
    </source>
</evidence>
<evidence type="ECO:0000256" key="5">
    <source>
        <dbReference type="ARBA" id="ARBA00023136"/>
    </source>
</evidence>
<evidence type="ECO:0000256" key="6">
    <source>
        <dbReference type="SAM" id="Phobius"/>
    </source>
</evidence>
<name>A0A4R4PEM1_9ACTN</name>
<feature type="transmembrane region" description="Helical" evidence="6">
    <location>
        <begin position="35"/>
        <end position="53"/>
    </location>
</feature>
<feature type="transmembrane region" description="Helical" evidence="6">
    <location>
        <begin position="59"/>
        <end position="80"/>
    </location>
</feature>
<keyword evidence="9" id="KW-1185">Reference proteome</keyword>
<dbReference type="InterPro" id="IPR025383">
    <property type="entry name" value="MrpA_C/MbhD"/>
</dbReference>
<evidence type="ECO:0000256" key="2">
    <source>
        <dbReference type="ARBA" id="ARBA00022475"/>
    </source>
</evidence>
<evidence type="ECO:0000313" key="8">
    <source>
        <dbReference type="EMBL" id="TDC20213.1"/>
    </source>
</evidence>
<dbReference type="Pfam" id="PF13244">
    <property type="entry name" value="MbhD"/>
    <property type="match status" value="1"/>
</dbReference>
<comment type="caution">
    <text evidence="8">The sequence shown here is derived from an EMBL/GenBank/DDBJ whole genome shotgun (WGS) entry which is preliminary data.</text>
</comment>
<comment type="subcellular location">
    <subcellularLocation>
        <location evidence="1">Cell membrane</location>
        <topology evidence="1">Multi-pass membrane protein</topology>
    </subcellularLocation>
</comment>
<evidence type="ECO:0000313" key="9">
    <source>
        <dbReference type="Proteomes" id="UP000295431"/>
    </source>
</evidence>
<dbReference type="RefSeq" id="WP_131936000.1">
    <property type="nucleotide sequence ID" value="NZ_BAAAMX010000001.1"/>
</dbReference>